<dbReference type="EMBL" id="LAZR01004958">
    <property type="protein sequence ID" value="KKN04106.1"/>
    <property type="molecule type" value="Genomic_DNA"/>
</dbReference>
<reference evidence="1" key="1">
    <citation type="journal article" date="2015" name="Nature">
        <title>Complex archaea that bridge the gap between prokaryotes and eukaryotes.</title>
        <authorList>
            <person name="Spang A."/>
            <person name="Saw J.H."/>
            <person name="Jorgensen S.L."/>
            <person name="Zaremba-Niedzwiedzka K."/>
            <person name="Martijn J."/>
            <person name="Lind A.E."/>
            <person name="van Eijk R."/>
            <person name="Schleper C."/>
            <person name="Guy L."/>
            <person name="Ettema T.J."/>
        </authorList>
    </citation>
    <scope>NUCLEOTIDE SEQUENCE</scope>
</reference>
<dbReference type="SUPFAM" id="SSF55718">
    <property type="entry name" value="SCP-like"/>
    <property type="match status" value="1"/>
</dbReference>
<dbReference type="Gene3D" id="3.30.1050.10">
    <property type="entry name" value="SCP2 sterol-binding domain"/>
    <property type="match status" value="1"/>
</dbReference>
<accession>A0A0F9PSQ4</accession>
<evidence type="ECO:0000313" key="1">
    <source>
        <dbReference type="EMBL" id="KKN04106.1"/>
    </source>
</evidence>
<name>A0A0F9PSQ4_9ZZZZ</name>
<proteinExistence type="predicted"/>
<gene>
    <name evidence="1" type="ORF">LCGC14_1100780</name>
</gene>
<dbReference type="AlphaFoldDB" id="A0A0F9PSQ4"/>
<protein>
    <recommendedName>
        <fullName evidence="2">SCP2 domain-containing protein</fullName>
    </recommendedName>
</protein>
<comment type="caution">
    <text evidence="1">The sequence shown here is derived from an EMBL/GenBank/DDBJ whole genome shotgun (WGS) entry which is preliminary data.</text>
</comment>
<evidence type="ECO:0008006" key="2">
    <source>
        <dbReference type="Google" id="ProtNLM"/>
    </source>
</evidence>
<sequence>MNAEKAIKTYRQIKDGKLFGEDLEAFLDSLKFLSDNSEYAEEELYGWEKTVQVNLKDARNFYLRTDNPFDEHPKLSINYGDKKSPDTIIISDVDTFTGIICGRAQGFTGSREFRVEGDGTQAGIFFMLLRLIGQEFTEQKRQGLR</sequence>
<dbReference type="InterPro" id="IPR036527">
    <property type="entry name" value="SCP2_sterol-bd_dom_sf"/>
</dbReference>
<organism evidence="1">
    <name type="scientific">marine sediment metagenome</name>
    <dbReference type="NCBI Taxonomy" id="412755"/>
    <lineage>
        <taxon>unclassified sequences</taxon>
        <taxon>metagenomes</taxon>
        <taxon>ecological metagenomes</taxon>
    </lineage>
</organism>